<evidence type="ECO:0000313" key="4">
    <source>
        <dbReference type="Proteomes" id="UP000812966"/>
    </source>
</evidence>
<dbReference type="GO" id="GO:0032266">
    <property type="term" value="F:phosphatidylinositol-3-phosphate binding"/>
    <property type="evidence" value="ECO:0007669"/>
    <property type="project" value="TreeGrafter"/>
</dbReference>
<protein>
    <recommendedName>
        <fullName evidence="2">PX domain-containing protein</fullName>
    </recommendedName>
</protein>
<organism evidence="3 4">
    <name type="scientific">Filobasidium floriforme</name>
    <dbReference type="NCBI Taxonomy" id="5210"/>
    <lineage>
        <taxon>Eukaryota</taxon>
        <taxon>Fungi</taxon>
        <taxon>Dikarya</taxon>
        <taxon>Basidiomycota</taxon>
        <taxon>Agaricomycotina</taxon>
        <taxon>Tremellomycetes</taxon>
        <taxon>Filobasidiales</taxon>
        <taxon>Filobasidiaceae</taxon>
        <taxon>Filobasidium</taxon>
    </lineage>
</organism>
<dbReference type="InterPro" id="IPR015404">
    <property type="entry name" value="Vps5_C"/>
</dbReference>
<comment type="caution">
    <text evidence="3">The sequence shown here is derived from an EMBL/GenBank/DDBJ whole genome shotgun (WGS) entry which is preliminary data.</text>
</comment>
<dbReference type="InterPro" id="IPR037907">
    <property type="entry name" value="Vps17_PX"/>
</dbReference>
<dbReference type="InterPro" id="IPR036871">
    <property type="entry name" value="PX_dom_sf"/>
</dbReference>
<feature type="compositionally biased region" description="Polar residues" evidence="1">
    <location>
        <begin position="479"/>
        <end position="488"/>
    </location>
</feature>
<reference evidence="3" key="1">
    <citation type="submission" date="2020-04" db="EMBL/GenBank/DDBJ databases">
        <title>Analysis of mating type loci in Filobasidium floriforme.</title>
        <authorList>
            <person name="Nowrousian M."/>
        </authorList>
    </citation>
    <scope>NUCLEOTIDE SEQUENCE</scope>
    <source>
        <strain evidence="3">CBS 6242</strain>
    </source>
</reference>
<feature type="domain" description="PX" evidence="2">
    <location>
        <begin position="77"/>
        <end position="189"/>
    </location>
</feature>
<dbReference type="CDD" id="cd07596">
    <property type="entry name" value="BAR_SNX"/>
    <property type="match status" value="1"/>
</dbReference>
<dbReference type="GO" id="GO:0042147">
    <property type="term" value="P:retrograde transport, endosome to Golgi"/>
    <property type="evidence" value="ECO:0007669"/>
    <property type="project" value="TreeGrafter"/>
</dbReference>
<dbReference type="InterPro" id="IPR001683">
    <property type="entry name" value="PX_dom"/>
</dbReference>
<dbReference type="GO" id="GO:0030905">
    <property type="term" value="C:retromer, tubulation complex"/>
    <property type="evidence" value="ECO:0007669"/>
    <property type="project" value="TreeGrafter"/>
</dbReference>
<name>A0A8K0NN64_9TREE</name>
<keyword evidence="4" id="KW-1185">Reference proteome</keyword>
<dbReference type="SMART" id="SM00312">
    <property type="entry name" value="PX"/>
    <property type="match status" value="1"/>
</dbReference>
<dbReference type="GO" id="GO:0006886">
    <property type="term" value="P:intracellular protein transport"/>
    <property type="evidence" value="ECO:0007669"/>
    <property type="project" value="TreeGrafter"/>
</dbReference>
<dbReference type="Pfam" id="PF09325">
    <property type="entry name" value="Vps5"/>
    <property type="match status" value="1"/>
</dbReference>
<dbReference type="PANTHER" id="PTHR47433:SF1">
    <property type="entry name" value="VACUOLAR PROTEIN SORTING-ASSOCIATED PROTEIN 17"/>
    <property type="match status" value="1"/>
</dbReference>
<dbReference type="Pfam" id="PF00787">
    <property type="entry name" value="PX"/>
    <property type="match status" value="1"/>
</dbReference>
<dbReference type="GO" id="GO:0005829">
    <property type="term" value="C:cytosol"/>
    <property type="evidence" value="ECO:0007669"/>
    <property type="project" value="GOC"/>
</dbReference>
<feature type="region of interest" description="Disordered" evidence="1">
    <location>
        <begin position="1"/>
        <end position="75"/>
    </location>
</feature>
<feature type="region of interest" description="Disordered" evidence="1">
    <location>
        <begin position="459"/>
        <end position="581"/>
    </location>
</feature>
<sequence length="633" mass="68360">MADPLASMNAWGSPLPPQKDDLPPVPINDDEREGLGGSNGTMGPPHLQRDPRTYGVTGPTLIDASSNTAGPERNQPAAPFIRVRLGSIDRNKKDLLIRFDLSTNLPSFRATLYRNIQRSYADFGIFAEQIAHRNPQTIVPALPLPQTSAVTDEEDDRLVRIALQRWFARVCDDPILQRDDELRSFVESDFGYQPSTPRSQLRSRATASSSTGAFSSLSKVFRKGPPDEDEDLQAAKGELERLEERWAKAASAVNSLGKARKTFAVAEADSGGKFVSLSTVEPSPDLALAMRSMGRAFETIAGLMQAQAVSDNVILSDSLGYQSLNAKSAKETLNQRTHVLEEAQAASKAAINKRRVVERMKGSSNINPAKVDDALEDMREAQDLDHHLAQRVQGISMNLRSAIQSHSRRAHEDIAVMLLEHAKSKIMQERHVLKELESVRPDIKNIGKGVVKVARAAPSTGMQRTNSMPGVRPMAGTGSYHQSTGGPSQPSPFVAPNASGYLPPNSAHHPSGMSQSMYVGSTQPRQSQFATQPQSAYPQGTQIPGQLPAHPSAPSQRPEFGQYDSSADPLGAPSNVPHNVHSPPPLGVGATATTYNNMAQSLYIPGGSKAPGGYGGPRRIDDRAAARSLANMF</sequence>
<dbReference type="AlphaFoldDB" id="A0A8K0NN64"/>
<dbReference type="InterPro" id="IPR053055">
    <property type="entry name" value="VPS17"/>
</dbReference>
<evidence type="ECO:0000313" key="3">
    <source>
        <dbReference type="EMBL" id="KAG7529713.1"/>
    </source>
</evidence>
<dbReference type="Gene3D" id="3.30.1520.10">
    <property type="entry name" value="Phox-like domain"/>
    <property type="match status" value="1"/>
</dbReference>
<dbReference type="InterPro" id="IPR027267">
    <property type="entry name" value="AH/BAR_dom_sf"/>
</dbReference>
<evidence type="ECO:0000256" key="1">
    <source>
        <dbReference type="SAM" id="MobiDB-lite"/>
    </source>
</evidence>
<feature type="compositionally biased region" description="Polar residues" evidence="1">
    <location>
        <begin position="512"/>
        <end position="544"/>
    </location>
</feature>
<accession>A0A8K0NN64</accession>
<dbReference type="SUPFAM" id="SSF64268">
    <property type="entry name" value="PX domain"/>
    <property type="match status" value="1"/>
</dbReference>
<dbReference type="EMBL" id="JABELV010000139">
    <property type="protein sequence ID" value="KAG7529713.1"/>
    <property type="molecule type" value="Genomic_DNA"/>
</dbReference>
<evidence type="ECO:0000259" key="2">
    <source>
        <dbReference type="SMART" id="SM00312"/>
    </source>
</evidence>
<dbReference type="Proteomes" id="UP000812966">
    <property type="component" value="Unassembled WGS sequence"/>
</dbReference>
<dbReference type="GO" id="GO:0005768">
    <property type="term" value="C:endosome"/>
    <property type="evidence" value="ECO:0007669"/>
    <property type="project" value="TreeGrafter"/>
</dbReference>
<dbReference type="CDD" id="cd06891">
    <property type="entry name" value="PX_Vps17p"/>
    <property type="match status" value="1"/>
</dbReference>
<dbReference type="Gene3D" id="1.20.1270.60">
    <property type="entry name" value="Arfaptin homology (AH) domain/BAR domain"/>
    <property type="match status" value="1"/>
</dbReference>
<gene>
    <name evidence="3" type="ORF">FFLO_05474</name>
</gene>
<proteinExistence type="predicted"/>
<dbReference type="PANTHER" id="PTHR47433">
    <property type="entry name" value="VACUOLAR PROTEIN SORTING-ASSOCIATED PROTEIN 17"/>
    <property type="match status" value="1"/>
</dbReference>